<dbReference type="Proteomes" id="UP000271241">
    <property type="component" value="Unassembled WGS sequence"/>
</dbReference>
<protein>
    <submittedName>
        <fullName evidence="2">Uncharacterized protein</fullName>
    </submittedName>
</protein>
<feature type="compositionally biased region" description="Polar residues" evidence="1">
    <location>
        <begin position="172"/>
        <end position="181"/>
    </location>
</feature>
<feature type="region of interest" description="Disordered" evidence="1">
    <location>
        <begin position="629"/>
        <end position="669"/>
    </location>
</feature>
<dbReference type="EMBL" id="KZ992848">
    <property type="protein sequence ID" value="RKP06622.1"/>
    <property type="molecule type" value="Genomic_DNA"/>
</dbReference>
<proteinExistence type="predicted"/>
<name>A0A4P9XLE4_9FUNG</name>
<feature type="region of interest" description="Disordered" evidence="1">
    <location>
        <begin position="466"/>
        <end position="533"/>
    </location>
</feature>
<sequence length="669" mass="70290">MSQVPGTSAASLEVASPYGVPEPVYQPLELQDDDFPLATLSAFSSQQALSPVSVESGSSATHASKRGFDQLEELMNDAKKQRAEPLYEPALAQRLEMMAPDILQTKELPPALQSETDVEFCLSFLTQLSTNMLLNVVPPANDGSAPFESAFTVDPATMAQLTTLEQNTNLSVDAASPQSGTGPLRTPTLSPMGPTPTMAQGAASGIYGGLSLSPAPSFDGQGPDWGSQPAVVPYQLFADLSNGPMLAPQLPHGMQAASPAHTASGSFSTPSPLMTATTAGAANPYPTPNIPPLHVFGSDPGPSAEAAHYQTMAGGSPAMTDVSGRRSNASAAGGRVVYGEQMVQTNAPVIPTIMPGHAPTTKAARAHTPVGAHGRGQVMQGIRQLPHIAVPGSMPPVEIHRPHAQGYGHASATKMGWSHGPASTHTPPVPANRSKSQPVAPAPAIAPPYRPLEVFKHIAIPQREVDPNRESSSLHHGDAPTHALRPERSSAQRAPYTRPLPPLPPPRSPRLAASMHAPLPSGTRHGLPQPARAANFLPGRQTATPCRVRMEDTDGDFVNVEVDALADQLSGLSVGRQHARPSSPARAVPRPAESGDKAWKTAVDYQTRRKHKQLIDRLIAKINQLVSSREDGAASSAKNGDNAAQAARPKGAWQLVDTPNDHGATREIN</sequence>
<feature type="region of interest" description="Disordered" evidence="1">
    <location>
        <begin position="574"/>
        <end position="595"/>
    </location>
</feature>
<feature type="region of interest" description="Disordered" evidence="1">
    <location>
        <begin position="172"/>
        <end position="205"/>
    </location>
</feature>
<evidence type="ECO:0000313" key="2">
    <source>
        <dbReference type="EMBL" id="RKP06622.1"/>
    </source>
</evidence>
<reference evidence="3" key="1">
    <citation type="journal article" date="2018" name="Nat. Microbiol.">
        <title>Leveraging single-cell genomics to expand the fungal tree of life.</title>
        <authorList>
            <person name="Ahrendt S.R."/>
            <person name="Quandt C.A."/>
            <person name="Ciobanu D."/>
            <person name="Clum A."/>
            <person name="Salamov A."/>
            <person name="Andreopoulos B."/>
            <person name="Cheng J.F."/>
            <person name="Woyke T."/>
            <person name="Pelin A."/>
            <person name="Henrissat B."/>
            <person name="Reynolds N.K."/>
            <person name="Benny G.L."/>
            <person name="Smith M.E."/>
            <person name="James T.Y."/>
            <person name="Grigoriev I.V."/>
        </authorList>
    </citation>
    <scope>NUCLEOTIDE SEQUENCE [LARGE SCALE GENOMIC DNA]</scope>
    <source>
        <strain evidence="3">RSA 1356</strain>
    </source>
</reference>
<gene>
    <name evidence="2" type="ORF">THASP1DRAFT_31564</name>
</gene>
<organism evidence="2 3">
    <name type="scientific">Thamnocephalis sphaerospora</name>
    <dbReference type="NCBI Taxonomy" id="78915"/>
    <lineage>
        <taxon>Eukaryota</taxon>
        <taxon>Fungi</taxon>
        <taxon>Fungi incertae sedis</taxon>
        <taxon>Zoopagomycota</taxon>
        <taxon>Zoopagomycotina</taxon>
        <taxon>Zoopagomycetes</taxon>
        <taxon>Zoopagales</taxon>
        <taxon>Sigmoideomycetaceae</taxon>
        <taxon>Thamnocephalis</taxon>
    </lineage>
</organism>
<feature type="compositionally biased region" description="Basic and acidic residues" evidence="1">
    <location>
        <begin position="659"/>
        <end position="669"/>
    </location>
</feature>
<evidence type="ECO:0000256" key="1">
    <source>
        <dbReference type="SAM" id="MobiDB-lite"/>
    </source>
</evidence>
<evidence type="ECO:0000313" key="3">
    <source>
        <dbReference type="Proteomes" id="UP000271241"/>
    </source>
</evidence>
<feature type="region of interest" description="Disordered" evidence="1">
    <location>
        <begin position="417"/>
        <end position="446"/>
    </location>
</feature>
<accession>A0A4P9XLE4</accession>
<dbReference type="AlphaFoldDB" id="A0A4P9XLE4"/>
<feature type="compositionally biased region" description="Basic and acidic residues" evidence="1">
    <location>
        <begin position="466"/>
        <end position="490"/>
    </location>
</feature>
<keyword evidence="3" id="KW-1185">Reference proteome</keyword>
<feature type="compositionally biased region" description="Low complexity" evidence="1">
    <location>
        <begin position="580"/>
        <end position="592"/>
    </location>
</feature>
<feature type="compositionally biased region" description="Pro residues" evidence="1">
    <location>
        <begin position="498"/>
        <end position="508"/>
    </location>
</feature>